<gene>
    <name evidence="2" type="ORF">BG011_010135</name>
</gene>
<protein>
    <submittedName>
        <fullName evidence="2">Uncharacterized protein</fullName>
    </submittedName>
</protein>
<dbReference type="Proteomes" id="UP000726737">
    <property type="component" value="Unassembled WGS sequence"/>
</dbReference>
<keyword evidence="1" id="KW-0732">Signal</keyword>
<evidence type="ECO:0000313" key="3">
    <source>
        <dbReference type="Proteomes" id="UP000726737"/>
    </source>
</evidence>
<feature type="chain" id="PRO_5040371426" evidence="1">
    <location>
        <begin position="20"/>
        <end position="121"/>
    </location>
</feature>
<organism evidence="2 3">
    <name type="scientific">Mortierella polycephala</name>
    <dbReference type="NCBI Taxonomy" id="41804"/>
    <lineage>
        <taxon>Eukaryota</taxon>
        <taxon>Fungi</taxon>
        <taxon>Fungi incertae sedis</taxon>
        <taxon>Mucoromycota</taxon>
        <taxon>Mortierellomycotina</taxon>
        <taxon>Mortierellomycetes</taxon>
        <taxon>Mortierellales</taxon>
        <taxon>Mortierellaceae</taxon>
        <taxon>Mortierella</taxon>
    </lineage>
</organism>
<dbReference type="EMBL" id="JAAAJA010000965">
    <property type="protein sequence ID" value="KAG0248565.1"/>
    <property type="molecule type" value="Genomic_DNA"/>
</dbReference>
<dbReference type="AlphaFoldDB" id="A0A9P6TVM7"/>
<keyword evidence="3" id="KW-1185">Reference proteome</keyword>
<comment type="caution">
    <text evidence="2">The sequence shown here is derived from an EMBL/GenBank/DDBJ whole genome shotgun (WGS) entry which is preliminary data.</text>
</comment>
<reference evidence="2" key="1">
    <citation type="journal article" date="2020" name="Fungal Divers.">
        <title>Resolving the Mortierellaceae phylogeny through synthesis of multi-gene phylogenetics and phylogenomics.</title>
        <authorList>
            <person name="Vandepol N."/>
            <person name="Liber J."/>
            <person name="Desiro A."/>
            <person name="Na H."/>
            <person name="Kennedy M."/>
            <person name="Barry K."/>
            <person name="Grigoriev I.V."/>
            <person name="Miller A.N."/>
            <person name="O'Donnell K."/>
            <person name="Stajich J.E."/>
            <person name="Bonito G."/>
        </authorList>
    </citation>
    <scope>NUCLEOTIDE SEQUENCE</scope>
    <source>
        <strain evidence="2">KOD948</strain>
    </source>
</reference>
<dbReference type="OrthoDB" id="2388243at2759"/>
<proteinExistence type="predicted"/>
<evidence type="ECO:0000313" key="2">
    <source>
        <dbReference type="EMBL" id="KAG0248565.1"/>
    </source>
</evidence>
<accession>A0A9P6TVM7</accession>
<evidence type="ECO:0000256" key="1">
    <source>
        <dbReference type="SAM" id="SignalP"/>
    </source>
</evidence>
<feature type="signal peptide" evidence="1">
    <location>
        <begin position="1"/>
        <end position="19"/>
    </location>
</feature>
<name>A0A9P6TVM7_9FUNG</name>
<sequence length="121" mass="12758">MKIAVCIAALAAVASTAHAGVCFGYTTNNGAVVNSAADCLSKLFSYLDANGYHLHYTTEGWAGSNGCNCEWVPENNPSRANLNAAFKDAQSSCMSYPFRQSGWGGAPGSSGSFNYWYQGAH</sequence>